<dbReference type="Gene3D" id="3.30.560.10">
    <property type="entry name" value="Glucose Oxidase, domain 3"/>
    <property type="match status" value="1"/>
</dbReference>
<dbReference type="InterPro" id="IPR036188">
    <property type="entry name" value="FAD/NAD-bd_sf"/>
</dbReference>
<dbReference type="Pfam" id="PF00732">
    <property type="entry name" value="GMC_oxred_N"/>
    <property type="match status" value="1"/>
</dbReference>
<gene>
    <name evidence="8" type="ORF">NEZAVI_LOCUS11042</name>
</gene>
<dbReference type="Gene3D" id="3.50.50.60">
    <property type="entry name" value="FAD/NAD(P)-binding domain"/>
    <property type="match status" value="1"/>
</dbReference>
<dbReference type="PROSITE" id="PS00623">
    <property type="entry name" value="GMC_OXRED_1"/>
    <property type="match status" value="1"/>
</dbReference>
<evidence type="ECO:0000256" key="5">
    <source>
        <dbReference type="SAM" id="SignalP"/>
    </source>
</evidence>
<dbReference type="AlphaFoldDB" id="A0A9P0HGQ2"/>
<reference evidence="8" key="1">
    <citation type="submission" date="2022-01" db="EMBL/GenBank/DDBJ databases">
        <authorList>
            <person name="King R."/>
        </authorList>
    </citation>
    <scope>NUCLEOTIDE SEQUENCE</scope>
</reference>
<proteinExistence type="inferred from homology"/>
<feature type="active site" description="Proton acceptor" evidence="2">
    <location>
        <position position="589"/>
    </location>
</feature>
<feature type="active site" description="Proton donor" evidence="2">
    <location>
        <position position="546"/>
    </location>
</feature>
<comment type="similarity">
    <text evidence="1 4">Belongs to the GMC oxidoreductase family.</text>
</comment>
<evidence type="ECO:0000256" key="2">
    <source>
        <dbReference type="PIRSR" id="PIRSR000137-1"/>
    </source>
</evidence>
<feature type="domain" description="Glucose-methanol-choline oxidoreductase N-terminal" evidence="6">
    <location>
        <begin position="131"/>
        <end position="154"/>
    </location>
</feature>
<dbReference type="InterPro" id="IPR012132">
    <property type="entry name" value="GMC_OxRdtase"/>
</dbReference>
<dbReference type="InterPro" id="IPR000172">
    <property type="entry name" value="GMC_OxRdtase_N"/>
</dbReference>
<evidence type="ECO:0000313" key="8">
    <source>
        <dbReference type="EMBL" id="CAH1402165.1"/>
    </source>
</evidence>
<keyword evidence="9" id="KW-1185">Reference proteome</keyword>
<dbReference type="PIRSF" id="PIRSF000137">
    <property type="entry name" value="Alcohol_oxidase"/>
    <property type="match status" value="1"/>
</dbReference>
<name>A0A9P0HGQ2_NEZVI</name>
<keyword evidence="4" id="KW-0285">Flavoprotein</keyword>
<evidence type="ECO:0000256" key="4">
    <source>
        <dbReference type="RuleBase" id="RU003968"/>
    </source>
</evidence>
<keyword evidence="3 4" id="KW-0274">FAD</keyword>
<evidence type="ECO:0000256" key="1">
    <source>
        <dbReference type="ARBA" id="ARBA00010790"/>
    </source>
</evidence>
<dbReference type="OrthoDB" id="269227at2759"/>
<evidence type="ECO:0000259" key="6">
    <source>
        <dbReference type="PROSITE" id="PS00623"/>
    </source>
</evidence>
<dbReference type="GO" id="GO:0050660">
    <property type="term" value="F:flavin adenine dinucleotide binding"/>
    <property type="evidence" value="ECO:0007669"/>
    <property type="project" value="InterPro"/>
</dbReference>
<feature type="chain" id="PRO_5040272026" description="Glucose-methanol-choline oxidoreductase N-terminal domain-containing protein" evidence="5">
    <location>
        <begin position="17"/>
        <end position="616"/>
    </location>
</feature>
<dbReference type="PANTHER" id="PTHR11552:SF208">
    <property type="entry name" value="RE36204P-RELATED"/>
    <property type="match status" value="1"/>
</dbReference>
<sequence length="616" mass="68983">MEKIFPFYLLFHVCCAVEQLPLFSELNNILDKEGIPFQNNKFGETDKILKEYDFIVVGSGPAGSAIANRLSEISNWTVLLLEAGDEATFLSEIPVFNEYTVLTNNSRNYELEREYNACLGLVNGVCHWPNGNGVGGGSILNGMLYTRGHPSDYDEWAYEGNIGWSYKDVLPYFLKVENMSIPSLAESEYHSTKGPVHLQYSFLTQIGKRFIEAGQQLGYDVIDYNNPNTMVGFSQAQTTMKGNRRHSAVSAYLLPLKSRPNVHILKNAYVTKVHTSRRTKRVIGVRFVKNNVKRMALSRKEVILSAGAFGSPKILMLSGIGPAKHLHEMRIPNIVNLPVGEKLQEHLSTATVTFLINTTDSATLPKQIATFESEFSQWLDGANNTLANNLAEAVGYIKTKYASHKADIELFSIPQSIGGDGGVFWKRTRNISEEVYNKTWEPIFFAEGFNIFPMMMYPRSRGTVKLRSSDPNDPVVIDNNFLSDTFDVKVTIEGIRAAQELATTKAFQEIGATLYKNPVYGCESHEFDSDEYWDCAIRTVPIQLHHQSGTCRMGLCPSKSVVDHRLRVHGLKGLRVADASIMPKLNGVHTMAACYMIGEKAADMIKEDWESHKLKS</sequence>
<dbReference type="PANTHER" id="PTHR11552">
    <property type="entry name" value="GLUCOSE-METHANOL-CHOLINE GMC OXIDOREDUCTASE"/>
    <property type="match status" value="1"/>
</dbReference>
<dbReference type="GO" id="GO:0016614">
    <property type="term" value="F:oxidoreductase activity, acting on CH-OH group of donors"/>
    <property type="evidence" value="ECO:0007669"/>
    <property type="project" value="InterPro"/>
</dbReference>
<dbReference type="InterPro" id="IPR007867">
    <property type="entry name" value="GMC_OxRtase_C"/>
</dbReference>
<dbReference type="SUPFAM" id="SSF51905">
    <property type="entry name" value="FAD/NAD(P)-binding domain"/>
    <property type="match status" value="1"/>
</dbReference>
<feature type="binding site" evidence="3">
    <location>
        <position position="270"/>
    </location>
    <ligand>
        <name>FAD</name>
        <dbReference type="ChEBI" id="CHEBI:57692"/>
    </ligand>
</feature>
<dbReference type="Pfam" id="PF05199">
    <property type="entry name" value="GMC_oxred_C"/>
    <property type="match status" value="1"/>
</dbReference>
<organism evidence="8 9">
    <name type="scientific">Nezara viridula</name>
    <name type="common">Southern green stink bug</name>
    <name type="synonym">Cimex viridulus</name>
    <dbReference type="NCBI Taxonomy" id="85310"/>
    <lineage>
        <taxon>Eukaryota</taxon>
        <taxon>Metazoa</taxon>
        <taxon>Ecdysozoa</taxon>
        <taxon>Arthropoda</taxon>
        <taxon>Hexapoda</taxon>
        <taxon>Insecta</taxon>
        <taxon>Pterygota</taxon>
        <taxon>Neoptera</taxon>
        <taxon>Paraneoptera</taxon>
        <taxon>Hemiptera</taxon>
        <taxon>Heteroptera</taxon>
        <taxon>Panheteroptera</taxon>
        <taxon>Pentatomomorpha</taxon>
        <taxon>Pentatomoidea</taxon>
        <taxon>Pentatomidae</taxon>
        <taxon>Pentatominae</taxon>
        <taxon>Nezara</taxon>
    </lineage>
</organism>
<evidence type="ECO:0000313" key="9">
    <source>
        <dbReference type="Proteomes" id="UP001152798"/>
    </source>
</evidence>
<evidence type="ECO:0000256" key="3">
    <source>
        <dbReference type="PIRSR" id="PIRSR000137-2"/>
    </source>
</evidence>
<accession>A0A9P0HGQ2</accession>
<protein>
    <recommendedName>
        <fullName evidence="6 7">Glucose-methanol-choline oxidoreductase N-terminal domain-containing protein</fullName>
    </recommendedName>
</protein>
<dbReference type="EMBL" id="OV725081">
    <property type="protein sequence ID" value="CAH1402165.1"/>
    <property type="molecule type" value="Genomic_DNA"/>
</dbReference>
<feature type="signal peptide" evidence="5">
    <location>
        <begin position="1"/>
        <end position="16"/>
    </location>
</feature>
<dbReference type="SUPFAM" id="SSF54373">
    <property type="entry name" value="FAD-linked reductases, C-terminal domain"/>
    <property type="match status" value="1"/>
</dbReference>
<evidence type="ECO:0000259" key="7">
    <source>
        <dbReference type="PROSITE" id="PS00624"/>
    </source>
</evidence>
<feature type="domain" description="Glucose-methanol-choline oxidoreductase N-terminal" evidence="7">
    <location>
        <begin position="307"/>
        <end position="321"/>
    </location>
</feature>
<keyword evidence="5" id="KW-0732">Signal</keyword>
<comment type="cofactor">
    <cofactor evidence="3">
        <name>FAD</name>
        <dbReference type="ChEBI" id="CHEBI:57692"/>
    </cofactor>
</comment>
<dbReference type="PROSITE" id="PS00624">
    <property type="entry name" value="GMC_OXRED_2"/>
    <property type="match status" value="1"/>
</dbReference>
<dbReference type="Proteomes" id="UP001152798">
    <property type="component" value="Chromosome 5"/>
</dbReference>